<evidence type="ECO:0000256" key="8">
    <source>
        <dbReference type="ARBA" id="ARBA00023163"/>
    </source>
</evidence>
<feature type="region of interest" description="Disordered" evidence="12">
    <location>
        <begin position="932"/>
        <end position="997"/>
    </location>
</feature>
<dbReference type="PANTHER" id="PTHR23233:SF84">
    <property type="entry name" value="FI23031P1"/>
    <property type="match status" value="1"/>
</dbReference>
<comment type="subcellular location">
    <subcellularLocation>
        <location evidence="1">Nucleus</location>
    </subcellularLocation>
</comment>
<keyword evidence="6" id="KW-0805">Transcription regulation</keyword>
<feature type="domain" description="C2H2-type" evidence="13">
    <location>
        <begin position="712"/>
        <end position="739"/>
    </location>
</feature>
<keyword evidence="2" id="KW-0479">Metal-binding</keyword>
<feature type="compositionally biased region" description="Polar residues" evidence="12">
    <location>
        <begin position="933"/>
        <end position="952"/>
    </location>
</feature>
<evidence type="ECO:0000256" key="12">
    <source>
        <dbReference type="SAM" id="MobiDB-lite"/>
    </source>
</evidence>
<reference evidence="14 15" key="1">
    <citation type="submission" date="2020-11" db="EMBL/GenBank/DDBJ databases">
        <authorList>
            <person name="Wallbank WR R."/>
            <person name="Pardo Diaz C."/>
            <person name="Kozak K."/>
            <person name="Martin S."/>
            <person name="Jiggins C."/>
            <person name="Moest M."/>
            <person name="Warren A I."/>
            <person name="Generalovic N T."/>
            <person name="Byers J.R.P. K."/>
            <person name="Montejo-Kovacevich G."/>
            <person name="Yen C E."/>
        </authorList>
    </citation>
    <scope>NUCLEOTIDE SEQUENCE [LARGE SCALE GENOMIC DNA]</scope>
</reference>
<keyword evidence="9" id="KW-0539">Nucleus</keyword>
<proteinExistence type="inferred from homology"/>
<evidence type="ECO:0000256" key="4">
    <source>
        <dbReference type="ARBA" id="ARBA00022771"/>
    </source>
</evidence>
<feature type="compositionally biased region" description="Low complexity" evidence="12">
    <location>
        <begin position="966"/>
        <end position="981"/>
    </location>
</feature>
<feature type="compositionally biased region" description="Basic and acidic residues" evidence="12">
    <location>
        <begin position="988"/>
        <end position="997"/>
    </location>
</feature>
<protein>
    <recommendedName>
        <fullName evidence="13">C2H2-type domain-containing protein</fullName>
    </recommendedName>
</protein>
<keyword evidence="15" id="KW-1185">Reference proteome</keyword>
<feature type="region of interest" description="Disordered" evidence="12">
    <location>
        <begin position="740"/>
        <end position="812"/>
    </location>
</feature>
<feature type="compositionally biased region" description="Acidic residues" evidence="12">
    <location>
        <begin position="785"/>
        <end position="801"/>
    </location>
</feature>
<keyword evidence="8" id="KW-0804">Transcription</keyword>
<feature type="compositionally biased region" description="Basic and acidic residues" evidence="12">
    <location>
        <begin position="308"/>
        <end position="323"/>
    </location>
</feature>
<dbReference type="PROSITE" id="PS00028">
    <property type="entry name" value="ZINC_FINGER_C2H2_1"/>
    <property type="match status" value="8"/>
</dbReference>
<dbReference type="Pfam" id="PF12171">
    <property type="entry name" value="zf-C2H2_jaz"/>
    <property type="match status" value="1"/>
</dbReference>
<evidence type="ECO:0000256" key="6">
    <source>
        <dbReference type="ARBA" id="ARBA00023015"/>
    </source>
</evidence>
<dbReference type="InterPro" id="IPR051565">
    <property type="entry name" value="Sal_C2H2-zinc-finger"/>
</dbReference>
<feature type="compositionally biased region" description="Polar residues" evidence="12">
    <location>
        <begin position="573"/>
        <end position="587"/>
    </location>
</feature>
<dbReference type="Pfam" id="PF00096">
    <property type="entry name" value="zf-C2H2"/>
    <property type="match status" value="5"/>
</dbReference>
<gene>
    <name evidence="14" type="ORF">HERILL_LOCUS2375</name>
</gene>
<dbReference type="Gene3D" id="3.30.160.60">
    <property type="entry name" value="Classic Zinc Finger"/>
    <property type="match status" value="8"/>
</dbReference>
<comment type="similarity">
    <text evidence="10">Belongs to the sal C2H2-type zinc-finger protein family.</text>
</comment>
<evidence type="ECO:0000313" key="15">
    <source>
        <dbReference type="Proteomes" id="UP000594454"/>
    </source>
</evidence>
<dbReference type="InterPro" id="IPR013087">
    <property type="entry name" value="Znf_C2H2_type"/>
</dbReference>
<evidence type="ECO:0000256" key="9">
    <source>
        <dbReference type="ARBA" id="ARBA00023242"/>
    </source>
</evidence>
<dbReference type="FunCoup" id="A0A7R8YN36">
    <property type="interactions" value="150"/>
</dbReference>
<dbReference type="OrthoDB" id="8749569at2759"/>
<dbReference type="FunFam" id="3.30.160.60:FF:000446">
    <property type="entry name" value="Zinc finger protein"/>
    <property type="match status" value="1"/>
</dbReference>
<evidence type="ECO:0000256" key="2">
    <source>
        <dbReference type="ARBA" id="ARBA00022723"/>
    </source>
</evidence>
<keyword evidence="4 11" id="KW-0863">Zinc-finger</keyword>
<feature type="compositionally biased region" description="Basic and acidic residues" evidence="12">
    <location>
        <begin position="548"/>
        <end position="569"/>
    </location>
</feature>
<feature type="domain" description="C2H2-type" evidence="13">
    <location>
        <begin position="433"/>
        <end position="460"/>
    </location>
</feature>
<dbReference type="GO" id="GO:0000981">
    <property type="term" value="F:DNA-binding transcription factor activity, RNA polymerase II-specific"/>
    <property type="evidence" value="ECO:0007669"/>
    <property type="project" value="TreeGrafter"/>
</dbReference>
<dbReference type="SUPFAM" id="SSF57667">
    <property type="entry name" value="beta-beta-alpha zinc fingers"/>
    <property type="match status" value="5"/>
</dbReference>
<organism evidence="14 15">
    <name type="scientific">Hermetia illucens</name>
    <name type="common">Black soldier fly</name>
    <dbReference type="NCBI Taxonomy" id="343691"/>
    <lineage>
        <taxon>Eukaryota</taxon>
        <taxon>Metazoa</taxon>
        <taxon>Ecdysozoa</taxon>
        <taxon>Arthropoda</taxon>
        <taxon>Hexapoda</taxon>
        <taxon>Insecta</taxon>
        <taxon>Pterygota</taxon>
        <taxon>Neoptera</taxon>
        <taxon>Endopterygota</taxon>
        <taxon>Diptera</taxon>
        <taxon>Brachycera</taxon>
        <taxon>Stratiomyomorpha</taxon>
        <taxon>Stratiomyidae</taxon>
        <taxon>Hermetiinae</taxon>
        <taxon>Hermetia</taxon>
    </lineage>
</organism>
<dbReference type="GO" id="GO:0048731">
    <property type="term" value="P:system development"/>
    <property type="evidence" value="ECO:0007669"/>
    <property type="project" value="UniProtKB-ARBA"/>
</dbReference>
<dbReference type="GO" id="GO:0008270">
    <property type="term" value="F:zinc ion binding"/>
    <property type="evidence" value="ECO:0007669"/>
    <property type="project" value="UniProtKB-KW"/>
</dbReference>
<evidence type="ECO:0000256" key="3">
    <source>
        <dbReference type="ARBA" id="ARBA00022737"/>
    </source>
</evidence>
<dbReference type="InterPro" id="IPR022755">
    <property type="entry name" value="Znf_C2H2_jaz"/>
</dbReference>
<evidence type="ECO:0000313" key="14">
    <source>
        <dbReference type="EMBL" id="CAD7079143.1"/>
    </source>
</evidence>
<feature type="region of interest" description="Disordered" evidence="12">
    <location>
        <begin position="293"/>
        <end position="378"/>
    </location>
</feature>
<evidence type="ECO:0000256" key="10">
    <source>
        <dbReference type="ARBA" id="ARBA00038474"/>
    </source>
</evidence>
<keyword evidence="5" id="KW-0862">Zinc</keyword>
<evidence type="ECO:0000256" key="7">
    <source>
        <dbReference type="ARBA" id="ARBA00023125"/>
    </source>
</evidence>
<accession>A0A7R8YN36</accession>
<feature type="region of interest" description="Disordered" evidence="12">
    <location>
        <begin position="1188"/>
        <end position="1213"/>
    </location>
</feature>
<dbReference type="SMART" id="SM00355">
    <property type="entry name" value="ZnF_C2H2"/>
    <property type="match status" value="8"/>
</dbReference>
<dbReference type="Proteomes" id="UP000594454">
    <property type="component" value="Chromosome 1"/>
</dbReference>
<feature type="domain" description="C2H2-type" evidence="13">
    <location>
        <begin position="652"/>
        <end position="679"/>
    </location>
</feature>
<evidence type="ECO:0000256" key="11">
    <source>
        <dbReference type="PROSITE-ProRule" id="PRU00042"/>
    </source>
</evidence>
<dbReference type="PANTHER" id="PTHR23233">
    <property type="entry name" value="SAL-LIKE PROTEIN"/>
    <property type="match status" value="1"/>
</dbReference>
<evidence type="ECO:0000256" key="1">
    <source>
        <dbReference type="ARBA" id="ARBA00004123"/>
    </source>
</evidence>
<name>A0A7R8YN36_HERIL</name>
<dbReference type="InterPro" id="IPR036236">
    <property type="entry name" value="Znf_C2H2_sf"/>
</dbReference>
<feature type="compositionally biased region" description="Low complexity" evidence="12">
    <location>
        <begin position="360"/>
        <end position="371"/>
    </location>
</feature>
<dbReference type="FunFam" id="3.30.160.60:FF:000215">
    <property type="entry name" value="Spalt-like transcription factor 3"/>
    <property type="match status" value="1"/>
</dbReference>
<feature type="domain" description="C2H2-type" evidence="13">
    <location>
        <begin position="1059"/>
        <end position="1081"/>
    </location>
</feature>
<feature type="domain" description="C2H2-type" evidence="13">
    <location>
        <begin position="890"/>
        <end position="917"/>
    </location>
</feature>
<dbReference type="FunFam" id="3.30.160.60:FF:000291">
    <property type="entry name" value="Spalt-like transcription factor 4"/>
    <property type="match status" value="1"/>
</dbReference>
<dbReference type="PROSITE" id="PS50157">
    <property type="entry name" value="ZINC_FINGER_C2H2_2"/>
    <property type="match status" value="8"/>
</dbReference>
<sequence>MFFRRTPSIVYKNPKSDACVELVGQIPSAKGQLRMTILISSEGLLSDSLLLDSCIRIYLKVMELRPLMFAFANVTSAFSPTRSQLFGLYAEEDPSPQYSDEMTRQCIDDSLELDSDDRFVDKDRNQSSKDQYEDTNDVSNIACRIRNCDDDCLEMCSDLSKSAATTTETLKSLKELTVPVYQRKTAYSIEDDKMDFHETSPNTQDDQTEGLDLSANRKLPPMPAASHVTLEALENTKVAVAQFAATALANSDKNEDALKEFATIQSSLFNLQNQQLLQIQLIQHLKSKLSENLTQARNESESDEEMITENKNEGNDSESDVKDASTPLGKKQEAKENDRKLKKNFNEMGGTEASQQERFSTSSSLASSIITNHDPPPPFDEPNSLEMLQKRTQEVLDSASRDLLTGNLADELLFRRDKDSPDGKGRNDPFFKHRCRYCGKVFGSDSALQIHIRSHTGERPFKCDVCGSSFTTKGNLKVHYQRHTQRYPCFHVVDPLESYPAQNNQFARSMPFEGIPNTFRSPLDNLRTRVDNLNSSVGSFGQEIAKDLQKPLQHEKLDKESEDIRKDGDSLNIPEQDQPENLTTLPHRTSPTPTQQSSKSSSPNSQLVQNHDAPIELNDNSWESLIEIAKTSETSKLQHLVDNIETKLTEPNQCMFCQRTLSCRSALQMHLRTHTGERPFRCRICSRAFATKGNLKAHMIIHKIKPPIRSQFKCPVCHSKFTNAAVLQEHIRYHANEEFERPLELSSEPKERSRRVRKESFDACSSETSEKRSESSQGDFSEYAIESEDIDENVEVEDFAEDEKSASESEFSDGVLDLSVQARSRLREESSDPLNFYNCIDFFKHHAASIPINFSSLLQPTSSSHNSGSHSTNGNAFETHIHSHTKEHPFKCYICDRTFSTKKEENEHTTLHYLSKDGNMKQHPLVYKESDKQLANSRSEPVLDNSSESLSPNPVPSNLADIDVFSNQRQSNNSKSNNNQKGLFNNEPRTESQEQLDDRHKDILVDKVQSNEPFHQHLQHVNAEGSINMKHYCTICRKNFSSSSALQIHMRTHTGDKPFQCSVCQKAFTTKGNLKVHMGTHMWTNGSSRRGRRMSLEVPIGRPFPLKSEVDFSHRRPEFFYPYLPPFLNGVQNKFPDIAPIAFGNNQQGNGIPNKYAKLMSFGPFLAGHNPLLPSFIPNSFHSAKSPLFNVDKHDEPQSLTQNGDSSKLSKENHNNSTAFRIEDKFWDATTGKVPSDNSSHSTKTGASMFAFNSANQSEKLAT</sequence>
<dbReference type="EMBL" id="LR899009">
    <property type="protein sequence ID" value="CAD7079143.1"/>
    <property type="molecule type" value="Genomic_DNA"/>
</dbReference>
<feature type="compositionally biased region" description="Basic and acidic residues" evidence="12">
    <location>
        <begin position="740"/>
        <end position="751"/>
    </location>
</feature>
<keyword evidence="3" id="KW-0677">Repeat</keyword>
<feature type="region of interest" description="Disordered" evidence="12">
    <location>
        <begin position="548"/>
        <end position="608"/>
    </location>
</feature>
<feature type="compositionally biased region" description="Low complexity" evidence="12">
    <location>
        <begin position="589"/>
        <end position="606"/>
    </location>
</feature>
<feature type="domain" description="C2H2-type" evidence="13">
    <location>
        <begin position="461"/>
        <end position="488"/>
    </location>
</feature>
<dbReference type="FunFam" id="3.30.160.60:FF:000130">
    <property type="entry name" value="Spalt-like transcription factor 4"/>
    <property type="match status" value="2"/>
</dbReference>
<dbReference type="FunFam" id="3.30.160.60:FF:002027">
    <property type="entry name" value="Blast:Sal-like protein 3"/>
    <property type="match status" value="1"/>
</dbReference>
<dbReference type="AlphaFoldDB" id="A0A7R8YN36"/>
<keyword evidence="7" id="KW-0238">DNA-binding</keyword>
<feature type="compositionally biased region" description="Polar residues" evidence="12">
    <location>
        <begin position="1198"/>
        <end position="1207"/>
    </location>
</feature>
<feature type="domain" description="C2H2-type" evidence="13">
    <location>
        <begin position="1031"/>
        <end position="1058"/>
    </location>
</feature>
<evidence type="ECO:0000256" key="5">
    <source>
        <dbReference type="ARBA" id="ARBA00022833"/>
    </source>
</evidence>
<dbReference type="GO" id="GO:0005634">
    <property type="term" value="C:nucleus"/>
    <property type="evidence" value="ECO:0007669"/>
    <property type="project" value="UniProtKB-SubCell"/>
</dbReference>
<feature type="compositionally biased region" description="Basic and acidic residues" evidence="12">
    <location>
        <begin position="330"/>
        <end position="339"/>
    </location>
</feature>
<dbReference type="GO" id="GO:0000978">
    <property type="term" value="F:RNA polymerase II cis-regulatory region sequence-specific DNA binding"/>
    <property type="evidence" value="ECO:0007669"/>
    <property type="project" value="TreeGrafter"/>
</dbReference>
<dbReference type="InParanoid" id="A0A7R8YN36"/>
<feature type="domain" description="C2H2-type" evidence="13">
    <location>
        <begin position="680"/>
        <end position="707"/>
    </location>
</feature>
<evidence type="ECO:0000259" key="13">
    <source>
        <dbReference type="PROSITE" id="PS50157"/>
    </source>
</evidence>